<evidence type="ECO:0000313" key="2">
    <source>
        <dbReference type="EMBL" id="CAL1545207.1"/>
    </source>
</evidence>
<dbReference type="AlphaFoldDB" id="A0AAV2IF43"/>
<accession>A0AAV2IF43</accession>
<proteinExistence type="predicted"/>
<reference evidence="2 3" key="1">
    <citation type="submission" date="2024-04" db="EMBL/GenBank/DDBJ databases">
        <authorList>
            <consortium name="Genoscope - CEA"/>
            <person name="William W."/>
        </authorList>
    </citation>
    <scope>NUCLEOTIDE SEQUENCE [LARGE SCALE GENOMIC DNA]</scope>
</reference>
<feature type="domain" description="COMM" evidence="1">
    <location>
        <begin position="11"/>
        <end position="79"/>
    </location>
</feature>
<protein>
    <recommendedName>
        <fullName evidence="1">COMM domain-containing protein</fullName>
    </recommendedName>
</protein>
<comment type="caution">
    <text evidence="2">The sequence shown here is derived from an EMBL/GenBank/DDBJ whole genome shotgun (WGS) entry which is preliminary data.</text>
</comment>
<evidence type="ECO:0000259" key="1">
    <source>
        <dbReference type="PROSITE" id="PS51269"/>
    </source>
</evidence>
<keyword evidence="3" id="KW-1185">Reference proteome</keyword>
<dbReference type="InterPro" id="IPR017920">
    <property type="entry name" value="COMM"/>
</dbReference>
<gene>
    <name evidence="2" type="ORF">GSLYS_00018690001</name>
</gene>
<dbReference type="Proteomes" id="UP001497497">
    <property type="component" value="Unassembled WGS sequence"/>
</dbReference>
<dbReference type="Pfam" id="PF07258">
    <property type="entry name" value="COMM_domain"/>
    <property type="match status" value="1"/>
</dbReference>
<sequence>MPGTTHVAQIVDVDIKWKLSMAISSNDVRTLNEPMVSMTIVTTDEAGKKINRPVEMTAAKFRELLSTMKQIHTQMENAKIL</sequence>
<name>A0AAV2IF43_LYMST</name>
<dbReference type="PROSITE" id="PS51269">
    <property type="entry name" value="COMM"/>
    <property type="match status" value="1"/>
</dbReference>
<organism evidence="2 3">
    <name type="scientific">Lymnaea stagnalis</name>
    <name type="common">Great pond snail</name>
    <name type="synonym">Helix stagnalis</name>
    <dbReference type="NCBI Taxonomy" id="6523"/>
    <lineage>
        <taxon>Eukaryota</taxon>
        <taxon>Metazoa</taxon>
        <taxon>Spiralia</taxon>
        <taxon>Lophotrochozoa</taxon>
        <taxon>Mollusca</taxon>
        <taxon>Gastropoda</taxon>
        <taxon>Heterobranchia</taxon>
        <taxon>Euthyneura</taxon>
        <taxon>Panpulmonata</taxon>
        <taxon>Hygrophila</taxon>
        <taxon>Lymnaeoidea</taxon>
        <taxon>Lymnaeidae</taxon>
        <taxon>Lymnaea</taxon>
    </lineage>
</organism>
<dbReference type="EMBL" id="CAXITT010000688">
    <property type="protein sequence ID" value="CAL1545207.1"/>
    <property type="molecule type" value="Genomic_DNA"/>
</dbReference>
<evidence type="ECO:0000313" key="3">
    <source>
        <dbReference type="Proteomes" id="UP001497497"/>
    </source>
</evidence>